<evidence type="ECO:0000313" key="1">
    <source>
        <dbReference type="EMBL" id="KKL76832.1"/>
    </source>
</evidence>
<gene>
    <name evidence="1" type="ORF">LCGC14_2040940</name>
</gene>
<dbReference type="EMBL" id="LAZR01023929">
    <property type="protein sequence ID" value="KKL76832.1"/>
    <property type="molecule type" value="Genomic_DNA"/>
</dbReference>
<accession>A0A0F9HNZ1</accession>
<dbReference type="AlphaFoldDB" id="A0A0F9HNZ1"/>
<comment type="caution">
    <text evidence="1">The sequence shown here is derived from an EMBL/GenBank/DDBJ whole genome shotgun (WGS) entry which is preliminary data.</text>
</comment>
<name>A0A0F9HNZ1_9ZZZZ</name>
<sequence>MTLSTESLVERAVGPHLLSAHHKGGVMTLNSLPETCPACRATRALWAAVDWLRENEPIEYPEPTGRMMLYEKLDMELESVGLERPE</sequence>
<reference evidence="1" key="1">
    <citation type="journal article" date="2015" name="Nature">
        <title>Complex archaea that bridge the gap between prokaryotes and eukaryotes.</title>
        <authorList>
            <person name="Spang A."/>
            <person name="Saw J.H."/>
            <person name="Jorgensen S.L."/>
            <person name="Zaremba-Niedzwiedzka K."/>
            <person name="Martijn J."/>
            <person name="Lind A.E."/>
            <person name="van Eijk R."/>
            <person name="Schleper C."/>
            <person name="Guy L."/>
            <person name="Ettema T.J."/>
        </authorList>
    </citation>
    <scope>NUCLEOTIDE SEQUENCE</scope>
</reference>
<organism evidence="1">
    <name type="scientific">marine sediment metagenome</name>
    <dbReference type="NCBI Taxonomy" id="412755"/>
    <lineage>
        <taxon>unclassified sequences</taxon>
        <taxon>metagenomes</taxon>
        <taxon>ecological metagenomes</taxon>
    </lineage>
</organism>
<proteinExistence type="predicted"/>
<protein>
    <submittedName>
        <fullName evidence="1">Uncharacterized protein</fullName>
    </submittedName>
</protein>